<keyword evidence="1" id="KW-0805">Transcription regulation</keyword>
<keyword evidence="2" id="KW-0238">DNA-binding</keyword>
<feature type="region of interest" description="Disordered" evidence="4">
    <location>
        <begin position="734"/>
        <end position="753"/>
    </location>
</feature>
<gene>
    <name evidence="6" type="ORF">GALLR39Z86_35370</name>
</gene>
<dbReference type="InterPro" id="IPR016032">
    <property type="entry name" value="Sig_transdc_resp-reg_C-effctor"/>
</dbReference>
<dbReference type="Pfam" id="PF00196">
    <property type="entry name" value="GerE"/>
    <property type="match status" value="1"/>
</dbReference>
<dbReference type="Gene3D" id="1.10.10.10">
    <property type="entry name" value="Winged helix-like DNA-binding domain superfamily/Winged helix DNA-binding domain"/>
    <property type="match status" value="1"/>
</dbReference>
<organism evidence="6 7">
    <name type="scientific">Glycomyces algeriensis</name>
    <dbReference type="NCBI Taxonomy" id="256037"/>
    <lineage>
        <taxon>Bacteria</taxon>
        <taxon>Bacillati</taxon>
        <taxon>Actinomycetota</taxon>
        <taxon>Actinomycetes</taxon>
        <taxon>Glycomycetales</taxon>
        <taxon>Glycomycetaceae</taxon>
        <taxon>Glycomyces</taxon>
    </lineage>
</organism>
<dbReference type="InterPro" id="IPR000792">
    <property type="entry name" value="Tscrpt_reg_LuxR_C"/>
</dbReference>
<dbReference type="PRINTS" id="PR00038">
    <property type="entry name" value="HTHLUXR"/>
</dbReference>
<dbReference type="GO" id="GO:0006355">
    <property type="term" value="P:regulation of DNA-templated transcription"/>
    <property type="evidence" value="ECO:0007669"/>
    <property type="project" value="InterPro"/>
</dbReference>
<dbReference type="PROSITE" id="PS50043">
    <property type="entry name" value="HTH_LUXR_2"/>
    <property type="match status" value="1"/>
</dbReference>
<evidence type="ECO:0000256" key="1">
    <source>
        <dbReference type="ARBA" id="ARBA00023015"/>
    </source>
</evidence>
<dbReference type="AlphaFoldDB" id="A0A9W6GBA4"/>
<name>A0A9W6GBA4_9ACTN</name>
<dbReference type="EMBL" id="BSDT01000001">
    <property type="protein sequence ID" value="GLI43687.1"/>
    <property type="molecule type" value="Genomic_DNA"/>
</dbReference>
<proteinExistence type="predicted"/>
<keyword evidence="7" id="KW-1185">Reference proteome</keyword>
<evidence type="ECO:0000259" key="5">
    <source>
        <dbReference type="PROSITE" id="PS50043"/>
    </source>
</evidence>
<dbReference type="InterPro" id="IPR027417">
    <property type="entry name" value="P-loop_NTPase"/>
</dbReference>
<dbReference type="GO" id="GO:0003677">
    <property type="term" value="F:DNA binding"/>
    <property type="evidence" value="ECO:0007669"/>
    <property type="project" value="UniProtKB-KW"/>
</dbReference>
<dbReference type="Proteomes" id="UP001144313">
    <property type="component" value="Unassembled WGS sequence"/>
</dbReference>
<feature type="compositionally biased region" description="Basic residues" evidence="4">
    <location>
        <begin position="734"/>
        <end position="743"/>
    </location>
</feature>
<dbReference type="Gene3D" id="3.40.50.300">
    <property type="entry name" value="P-loop containing nucleotide triphosphate hydrolases"/>
    <property type="match status" value="1"/>
</dbReference>
<evidence type="ECO:0000256" key="4">
    <source>
        <dbReference type="SAM" id="MobiDB-lite"/>
    </source>
</evidence>
<keyword evidence="3" id="KW-0804">Transcription</keyword>
<dbReference type="SMART" id="SM00421">
    <property type="entry name" value="HTH_LUXR"/>
    <property type="match status" value="1"/>
</dbReference>
<dbReference type="InterPro" id="IPR036388">
    <property type="entry name" value="WH-like_DNA-bd_sf"/>
</dbReference>
<evidence type="ECO:0000313" key="7">
    <source>
        <dbReference type="Proteomes" id="UP001144313"/>
    </source>
</evidence>
<feature type="domain" description="HTH luxR-type" evidence="5">
    <location>
        <begin position="742"/>
        <end position="807"/>
    </location>
</feature>
<comment type="caution">
    <text evidence="6">The sequence shown here is derived from an EMBL/GenBank/DDBJ whole genome shotgun (WGS) entry which is preliminary data.</text>
</comment>
<dbReference type="PANTHER" id="PTHR44688:SF16">
    <property type="entry name" value="DNA-BINDING TRANSCRIPTIONAL ACTIVATOR DEVR_DOSR"/>
    <property type="match status" value="1"/>
</dbReference>
<sequence>MAAPPPTPGLARPRVDTVPADPGRGDRDAALHAMAAALAGPGLVVVTGPPGCGRTRLLERLAQASKRPVHAGGGLAMLSGAPALALERATRARMPADDLPLLAEAVYSRTRGGLLVIDDLQWCDAATLAVLPVLAERLPVAAALRTPNRLTEAALARLLANATVVPVPDLTDAEAARLVAEAAPALPPARAAALTVRAGGNPLALTALAKRAAHLDAGETDLDLENPGDPAAAAAAAIADLPRAGRTALAALGLLGRPAHPSLLGDGAAVLQEAGLAVPDGAHLRAASPWMAEVAAGILDHEARLQMHEHLADATTGVESARHAHAAGLADRALATALAAAESAGPQARAEALLLAADLDPSHAVPAARAALAAGRTRAALAVLDSTADDDGETALARAWALLALGESGQARAALQHAPAGPETDQLRLLTAPPAEKAALALELRDAHPDLTHAGLAAALAGDDPDALAFAEALARDAGDSTTAFWCAWSRVIALADAARLVEAEAVAHEAADRAGAAGAYSWQTRFLAAAAWCLVLSGTGLDNVIAAAQSLADHALPAVADTLIDAAIALAEADTGALGAARARLARLKDAPAALEGLVSWLEHETAWLDGQPGPEAPEARPGLVGGLAHITGRWIAYDTGTEPVAADLAPWPVPVASTLSAWDKAAPGPFAQAATAWDGLAAREQVRCLLALAAHAGDAKAAVTALEAAERIADDHGLIVLAGRARRGLRKHDVRRDRRSARGGGGLTDRESEVLRHVASGHPSRRIAEILGITAETVETHIRSGMRKLGAKTRTEAAVILTAAEGGAP</sequence>
<feature type="region of interest" description="Disordered" evidence="4">
    <location>
        <begin position="1"/>
        <end position="27"/>
    </location>
</feature>
<reference evidence="6" key="1">
    <citation type="submission" date="2022-12" db="EMBL/GenBank/DDBJ databases">
        <title>Reference genome sequencing for broad-spectrum identification of bacterial and archaeal isolates by mass spectrometry.</title>
        <authorList>
            <person name="Sekiguchi Y."/>
            <person name="Tourlousse D.M."/>
        </authorList>
    </citation>
    <scope>NUCLEOTIDE SEQUENCE</scope>
    <source>
        <strain evidence="6">LLR39Z86</strain>
    </source>
</reference>
<evidence type="ECO:0000313" key="6">
    <source>
        <dbReference type="EMBL" id="GLI43687.1"/>
    </source>
</evidence>
<evidence type="ECO:0000256" key="3">
    <source>
        <dbReference type="ARBA" id="ARBA00023163"/>
    </source>
</evidence>
<dbReference type="SUPFAM" id="SSF52540">
    <property type="entry name" value="P-loop containing nucleoside triphosphate hydrolases"/>
    <property type="match status" value="1"/>
</dbReference>
<dbReference type="PANTHER" id="PTHR44688">
    <property type="entry name" value="DNA-BINDING TRANSCRIPTIONAL ACTIVATOR DEVR_DOSR"/>
    <property type="match status" value="1"/>
</dbReference>
<accession>A0A9W6GBA4</accession>
<evidence type="ECO:0000256" key="2">
    <source>
        <dbReference type="ARBA" id="ARBA00023125"/>
    </source>
</evidence>
<protein>
    <recommendedName>
        <fullName evidence="5">HTH luxR-type domain-containing protein</fullName>
    </recommendedName>
</protein>
<dbReference type="SUPFAM" id="SSF46894">
    <property type="entry name" value="C-terminal effector domain of the bipartite response regulators"/>
    <property type="match status" value="1"/>
</dbReference>
<dbReference type="CDD" id="cd06170">
    <property type="entry name" value="LuxR_C_like"/>
    <property type="match status" value="1"/>
</dbReference>
<dbReference type="RefSeq" id="WP_270116782.1">
    <property type="nucleotide sequence ID" value="NZ_BAAAOL010000017.1"/>
</dbReference>